<evidence type="ECO:0000313" key="3">
    <source>
        <dbReference type="Proteomes" id="UP000717696"/>
    </source>
</evidence>
<dbReference type="Proteomes" id="UP000717696">
    <property type="component" value="Unassembled WGS sequence"/>
</dbReference>
<dbReference type="EMBL" id="JAGMUU010000002">
    <property type="protein sequence ID" value="KAH7160414.1"/>
    <property type="molecule type" value="Genomic_DNA"/>
</dbReference>
<dbReference type="AlphaFoldDB" id="A0A9P9FEY0"/>
<feature type="transmembrane region" description="Helical" evidence="1">
    <location>
        <begin position="53"/>
        <end position="77"/>
    </location>
</feature>
<name>A0A9P9FEY0_9HYPO</name>
<evidence type="ECO:0000256" key="1">
    <source>
        <dbReference type="SAM" id="Phobius"/>
    </source>
</evidence>
<organism evidence="2 3">
    <name type="scientific">Dactylonectria estremocensis</name>
    <dbReference type="NCBI Taxonomy" id="1079267"/>
    <lineage>
        <taxon>Eukaryota</taxon>
        <taxon>Fungi</taxon>
        <taxon>Dikarya</taxon>
        <taxon>Ascomycota</taxon>
        <taxon>Pezizomycotina</taxon>
        <taxon>Sordariomycetes</taxon>
        <taxon>Hypocreomycetidae</taxon>
        <taxon>Hypocreales</taxon>
        <taxon>Nectriaceae</taxon>
        <taxon>Dactylonectria</taxon>
    </lineage>
</organism>
<keyword evidence="1" id="KW-1133">Transmembrane helix</keyword>
<gene>
    <name evidence="2" type="ORF">B0J13DRAFT_127737</name>
</gene>
<protein>
    <submittedName>
        <fullName evidence="2">Uncharacterized protein</fullName>
    </submittedName>
</protein>
<proteinExistence type="predicted"/>
<accession>A0A9P9FEY0</accession>
<keyword evidence="1" id="KW-0472">Membrane</keyword>
<evidence type="ECO:0000313" key="2">
    <source>
        <dbReference type="EMBL" id="KAH7160414.1"/>
    </source>
</evidence>
<comment type="caution">
    <text evidence="2">The sequence shown here is derived from an EMBL/GenBank/DDBJ whole genome shotgun (WGS) entry which is preliminary data.</text>
</comment>
<keyword evidence="1" id="KW-0812">Transmembrane</keyword>
<dbReference type="OrthoDB" id="5381672at2759"/>
<sequence length="99" mass="10860">MSTPEYAVNTLEIAMFFAHEALMTTTATPSSKSLTDIYESLGYNLVKLRQNSIAVIAISILIGLQVLGLTGLVAFLYSWPTWTGYLDAEAMTPIDIQLK</sequence>
<keyword evidence="3" id="KW-1185">Reference proteome</keyword>
<reference evidence="2" key="1">
    <citation type="journal article" date="2021" name="Nat. Commun.">
        <title>Genetic determinants of endophytism in the Arabidopsis root mycobiome.</title>
        <authorList>
            <person name="Mesny F."/>
            <person name="Miyauchi S."/>
            <person name="Thiergart T."/>
            <person name="Pickel B."/>
            <person name="Atanasova L."/>
            <person name="Karlsson M."/>
            <person name="Huettel B."/>
            <person name="Barry K.W."/>
            <person name="Haridas S."/>
            <person name="Chen C."/>
            <person name="Bauer D."/>
            <person name="Andreopoulos W."/>
            <person name="Pangilinan J."/>
            <person name="LaButti K."/>
            <person name="Riley R."/>
            <person name="Lipzen A."/>
            <person name="Clum A."/>
            <person name="Drula E."/>
            <person name="Henrissat B."/>
            <person name="Kohler A."/>
            <person name="Grigoriev I.V."/>
            <person name="Martin F.M."/>
            <person name="Hacquard S."/>
        </authorList>
    </citation>
    <scope>NUCLEOTIDE SEQUENCE</scope>
    <source>
        <strain evidence="2">MPI-CAGE-AT-0021</strain>
    </source>
</reference>